<keyword evidence="3" id="KW-0411">Iron-sulfur</keyword>
<evidence type="ECO:0000256" key="4">
    <source>
        <dbReference type="ARBA" id="ARBA00023239"/>
    </source>
</evidence>
<sequence>MYTATTMASAAEAIGMSLLCSASPPDPDFRRDQFAHASGEAVVEMLRRGITVRDILTKEAFENAIAVVKSVGFGSDVFTCTAGVFEIGRTAMDVRHHLRERRRRHPVRRTQGRAGNA</sequence>
<proteinExistence type="inferred from homology"/>
<keyword evidence="2" id="KW-0001">2Fe-2S</keyword>
<keyword evidence="2" id="KW-0408">Iron</keyword>
<dbReference type="AlphaFoldDB" id="A0A239N3T2"/>
<dbReference type="GO" id="GO:0009082">
    <property type="term" value="P:branched-chain amino acid biosynthetic process"/>
    <property type="evidence" value="ECO:0007669"/>
    <property type="project" value="UniProtKB-KW"/>
</dbReference>
<dbReference type="EMBL" id="FZOW01000027">
    <property type="protein sequence ID" value="SNT48839.1"/>
    <property type="molecule type" value="Genomic_DNA"/>
</dbReference>
<dbReference type="PANTHER" id="PTHR21000">
    <property type="entry name" value="DIHYDROXY-ACID DEHYDRATASE DAD"/>
    <property type="match status" value="1"/>
</dbReference>
<dbReference type="SUPFAM" id="SSF143975">
    <property type="entry name" value="IlvD/EDD N-terminal domain-like"/>
    <property type="match status" value="1"/>
</dbReference>
<keyword evidence="8" id="KW-1185">Reference proteome</keyword>
<dbReference type="InterPro" id="IPR037237">
    <property type="entry name" value="IlvD/EDD_N"/>
</dbReference>
<accession>A0A239N3T2</accession>
<gene>
    <name evidence="7" type="ORF">SAMN05421642_12742</name>
</gene>
<reference evidence="8" key="1">
    <citation type="submission" date="2017-06" db="EMBL/GenBank/DDBJ databases">
        <authorList>
            <person name="Varghese N."/>
            <person name="Submissions S."/>
        </authorList>
    </citation>
    <scope>NUCLEOTIDE SEQUENCE [LARGE SCALE GENOMIC DNA]</scope>
    <source>
        <strain evidence="8">JCM 23211</strain>
    </source>
</reference>
<evidence type="ECO:0000256" key="2">
    <source>
        <dbReference type="ARBA" id="ARBA00022714"/>
    </source>
</evidence>
<keyword evidence="2" id="KW-0479">Metal-binding</keyword>
<evidence type="ECO:0000259" key="6">
    <source>
        <dbReference type="Pfam" id="PF00920"/>
    </source>
</evidence>
<keyword evidence="5" id="KW-0100">Branched-chain amino acid biosynthesis</keyword>
<name>A0A239N3T2_9NOCA</name>
<organism evidence="7 8">
    <name type="scientific">Rhodococcoides kyotonense</name>
    <dbReference type="NCBI Taxonomy" id="398843"/>
    <lineage>
        <taxon>Bacteria</taxon>
        <taxon>Bacillati</taxon>
        <taxon>Actinomycetota</taxon>
        <taxon>Actinomycetes</taxon>
        <taxon>Mycobacteriales</taxon>
        <taxon>Nocardiaceae</taxon>
        <taxon>Rhodococcoides</taxon>
    </lineage>
</organism>
<dbReference type="GO" id="GO:0051537">
    <property type="term" value="F:2 iron, 2 sulfur cluster binding"/>
    <property type="evidence" value="ECO:0007669"/>
    <property type="project" value="UniProtKB-KW"/>
</dbReference>
<dbReference type="InterPro" id="IPR050165">
    <property type="entry name" value="DHAD_IlvD/Edd"/>
</dbReference>
<evidence type="ECO:0000256" key="5">
    <source>
        <dbReference type="ARBA" id="ARBA00023304"/>
    </source>
</evidence>
<dbReference type="Proteomes" id="UP000198327">
    <property type="component" value="Unassembled WGS sequence"/>
</dbReference>
<evidence type="ECO:0000313" key="8">
    <source>
        <dbReference type="Proteomes" id="UP000198327"/>
    </source>
</evidence>
<evidence type="ECO:0000256" key="3">
    <source>
        <dbReference type="ARBA" id="ARBA00023014"/>
    </source>
</evidence>
<keyword evidence="5" id="KW-0028">Amino-acid biosynthesis</keyword>
<feature type="domain" description="Dihydroxy-acid/6-phosphogluconate dehydratase N-terminal" evidence="6">
    <location>
        <begin position="1"/>
        <end position="72"/>
    </location>
</feature>
<evidence type="ECO:0000313" key="7">
    <source>
        <dbReference type="EMBL" id="SNT48839.1"/>
    </source>
</evidence>
<dbReference type="GO" id="GO:0004160">
    <property type="term" value="F:dihydroxy-acid dehydratase activity"/>
    <property type="evidence" value="ECO:0007669"/>
    <property type="project" value="TreeGrafter"/>
</dbReference>
<comment type="similarity">
    <text evidence="1">Belongs to the IlvD/Edd family.</text>
</comment>
<evidence type="ECO:0000256" key="1">
    <source>
        <dbReference type="ARBA" id="ARBA00006486"/>
    </source>
</evidence>
<dbReference type="InterPro" id="IPR000581">
    <property type="entry name" value="ILV_EDD_N"/>
</dbReference>
<protein>
    <submittedName>
        <fullName evidence="7">Dehydratase family protein</fullName>
    </submittedName>
</protein>
<dbReference type="Pfam" id="PF00920">
    <property type="entry name" value="ILVD_EDD_N"/>
    <property type="match status" value="1"/>
</dbReference>
<dbReference type="PANTHER" id="PTHR21000:SF5">
    <property type="entry name" value="DIHYDROXY-ACID DEHYDRATASE, MITOCHONDRIAL"/>
    <property type="match status" value="1"/>
</dbReference>
<keyword evidence="4" id="KW-0456">Lyase</keyword>